<evidence type="ECO:0000313" key="4">
    <source>
        <dbReference type="Proteomes" id="UP000009027"/>
    </source>
</evidence>
<evidence type="ECO:0000313" key="3">
    <source>
        <dbReference type="EMBL" id="CCD21752.1"/>
    </source>
</evidence>
<keyword evidence="4" id="KW-1185">Reference proteome</keyword>
<dbReference type="Proteomes" id="UP000009027">
    <property type="component" value="Unassembled WGS sequence"/>
</dbReference>
<sequence>MVLSLPECEMYALVYRVVPLLEVHRITALFQWGGADKNADAKRAVRDALANGWLWNTVCGLLNIAFNAAKDAETRKRVVMSESEAAVFVPGAFESVVNARWSHVLSGEAGMPHGMRVVDGLPENVWSYDEVNYSPWPLEVNRQAPRNGKLEIMVVSSEDGWPYTQFKNETRSVDSNAGVGRGGVLNAPRSNAVYIRREVVRVWYIVEKQTRAWYIKRKLVEPRTCIVIGTPGIGKSFACGSFLLYQLLHYEGGLLDVVAYFIRDGAYVIHNARPGVPGSVVLYSDQRAAVLKINEMAYCKRGFVIVDISQELKEPARGLPTNFWPTVVLTSPDVRHYDSWMKDRDGKLIYVNCDDERDLKAFVAWQKLFPLGQDAGITDELCKEISDEWKRVKQRIEQVGPLPRFVFSRGSFGPRFVELDNAIDGITLNNKAQYMGILRMDSEWKPDHASQKLVKLVRVREDLNNETYRCVPLSSDIHERVKVKMLQILKDTWVLLRLGPSDCRAAVGLELLSFDAFLYYDVTEAVVDKLVYLQRDGETCKKSALAKFNEKQLRLQSSECLGTAEISFDKKCKYYVLYKPSVGNFPVADGFFFVEGHGTSGERAAVRAAHSRDAHQPKTIVLLQATKARSHHTETGKLLKLKAILRRAFRDWADFSKNMRWEIVYVQHPDTRLFKKRQRCDRTEVKKKKEETAEEYDERQAAHDAEQVFWETEVDQYAVKLVDDLLAALIVCLNAK</sequence>
<protein>
    <submittedName>
        <fullName evidence="3">Retrotransposon hot spot (RHS) protein, putative</fullName>
    </submittedName>
</protein>
<name>F9WVY7_TRYVY</name>
<dbReference type="InterPro" id="IPR046836">
    <property type="entry name" value="RHS_C"/>
</dbReference>
<gene>
    <name evidence="3" type="ORF">TvY486_0004850</name>
</gene>
<dbReference type="AlphaFoldDB" id="F9WVY7"/>
<dbReference type="EMBL" id="CAEX01008203">
    <property type="protein sequence ID" value="CCD21752.1"/>
    <property type="molecule type" value="Genomic_DNA"/>
</dbReference>
<dbReference type="NCBIfam" id="TIGR01631">
    <property type="entry name" value="Trypano_RHS"/>
    <property type="match status" value="1"/>
</dbReference>
<dbReference type="InterPro" id="IPR046835">
    <property type="entry name" value="RHS_N"/>
</dbReference>
<dbReference type="InterPro" id="IPR006518">
    <property type="entry name" value="Trypano_RHS"/>
</dbReference>
<dbReference type="Pfam" id="PF20445">
    <property type="entry name" value="RHS_N"/>
    <property type="match status" value="1"/>
</dbReference>
<feature type="domain" description="Retrotransposon hot spot protein N-terminal" evidence="2">
    <location>
        <begin position="93"/>
        <end position="217"/>
    </location>
</feature>
<dbReference type="Pfam" id="PF07999">
    <property type="entry name" value="RHSP"/>
    <property type="match status" value="1"/>
</dbReference>
<dbReference type="VEuPathDB" id="TriTrypDB:TvY486_0004850"/>
<reference evidence="3 4" key="1">
    <citation type="journal article" date="2012" name="Proc. Natl. Acad. Sci. U.S.A.">
        <title>Antigenic diversity is generated by distinct evolutionary mechanisms in African trypanosome species.</title>
        <authorList>
            <person name="Jackson A.P."/>
            <person name="Berry A."/>
            <person name="Aslett M."/>
            <person name="Allison H.C."/>
            <person name="Burton P."/>
            <person name="Vavrova-Anderson J."/>
            <person name="Brown R."/>
            <person name="Browne H."/>
            <person name="Corton N."/>
            <person name="Hauser H."/>
            <person name="Gamble J."/>
            <person name="Gilderthorp R."/>
            <person name="Marcello L."/>
            <person name="McQuillan J."/>
            <person name="Otto T.D."/>
            <person name="Quail M.A."/>
            <person name="Sanders M.J."/>
            <person name="van Tonder A."/>
            <person name="Ginger M.L."/>
            <person name="Field M.C."/>
            <person name="Barry J.D."/>
            <person name="Hertz-Fowler C."/>
            <person name="Berriman M."/>
        </authorList>
    </citation>
    <scope>NUCLEOTIDE SEQUENCE</scope>
    <source>
        <strain evidence="3 4">Y486</strain>
    </source>
</reference>
<feature type="domain" description="Retrotransposon hot spot protein,C-terminal" evidence="1">
    <location>
        <begin position="226"/>
        <end position="533"/>
    </location>
</feature>
<dbReference type="InterPro" id="IPR052980">
    <property type="entry name" value="Crinkler_effector"/>
</dbReference>
<evidence type="ECO:0000259" key="2">
    <source>
        <dbReference type="Pfam" id="PF20445"/>
    </source>
</evidence>
<organism evidence="3 4">
    <name type="scientific">Trypanosoma vivax (strain Y486)</name>
    <dbReference type="NCBI Taxonomy" id="1055687"/>
    <lineage>
        <taxon>Eukaryota</taxon>
        <taxon>Discoba</taxon>
        <taxon>Euglenozoa</taxon>
        <taxon>Kinetoplastea</taxon>
        <taxon>Metakinetoplastina</taxon>
        <taxon>Trypanosomatida</taxon>
        <taxon>Trypanosomatidae</taxon>
        <taxon>Trypanosoma</taxon>
        <taxon>Duttonella</taxon>
    </lineage>
</organism>
<dbReference type="PANTHER" id="PTHR33129">
    <property type="entry name" value="PROTEIN KINASE DOMAIN-CONTAINING PROTEIN-RELATED"/>
    <property type="match status" value="1"/>
</dbReference>
<dbReference type="PANTHER" id="PTHR33129:SF3">
    <property type="entry name" value="HOT SPOT (RHS) PROTEIN, PUTATIVE-RELATED"/>
    <property type="match status" value="1"/>
</dbReference>
<accession>F9WVY7</accession>
<evidence type="ECO:0000259" key="1">
    <source>
        <dbReference type="Pfam" id="PF07999"/>
    </source>
</evidence>
<proteinExistence type="predicted"/>